<keyword evidence="2" id="KW-0442">Lipid degradation</keyword>
<keyword evidence="2" id="KW-0378">Hydrolase</keyword>
<dbReference type="PROSITE" id="PS51635">
    <property type="entry name" value="PNPLA"/>
    <property type="match status" value="1"/>
</dbReference>
<keyword evidence="1 2" id="KW-0443">Lipid metabolism</keyword>
<feature type="domain" description="PNPLA" evidence="3">
    <location>
        <begin position="71"/>
        <end position="262"/>
    </location>
</feature>
<comment type="caution">
    <text evidence="2">Lacks conserved residue(s) required for the propagation of feature annotation.</text>
</comment>
<proteinExistence type="predicted"/>
<evidence type="ECO:0000313" key="4">
    <source>
        <dbReference type="EMBL" id="GAA0384018.1"/>
    </source>
</evidence>
<evidence type="ECO:0000256" key="1">
    <source>
        <dbReference type="ARBA" id="ARBA00023098"/>
    </source>
</evidence>
<organism evidence="4 5">
    <name type="scientific">Brevundimonas terrae</name>
    <dbReference type="NCBI Taxonomy" id="363631"/>
    <lineage>
        <taxon>Bacteria</taxon>
        <taxon>Pseudomonadati</taxon>
        <taxon>Pseudomonadota</taxon>
        <taxon>Alphaproteobacteria</taxon>
        <taxon>Caulobacterales</taxon>
        <taxon>Caulobacteraceae</taxon>
        <taxon>Brevundimonas</taxon>
    </lineage>
</organism>
<evidence type="ECO:0000256" key="2">
    <source>
        <dbReference type="PROSITE-ProRule" id="PRU01161"/>
    </source>
</evidence>
<name>A0ABN0Y5I8_9CAUL</name>
<gene>
    <name evidence="4" type="ORF">GCM10009093_08710</name>
</gene>
<feature type="short sequence motif" description="GXSXG" evidence="2">
    <location>
        <begin position="104"/>
        <end position="108"/>
    </location>
</feature>
<accession>A0ABN0Y5I8</accession>
<dbReference type="Gene3D" id="3.40.1090.10">
    <property type="entry name" value="Cytosolic phospholipase A2 catalytic domain"/>
    <property type="match status" value="1"/>
</dbReference>
<dbReference type="Proteomes" id="UP001500791">
    <property type="component" value="Unassembled WGS sequence"/>
</dbReference>
<sequence length="388" mass="41436">MSDTPSSDPAARRSRPFVRGRLECPPVANASVPGFKNIRLCTDSAEAGLVSAADHLSLPRSGWASGRYDILALSGGAADGAYGAGAITGWSETGTRPEFALVTGVSTGALIAPLAFLGPQWDHKLKEAYTGGHAQSLLSPRRVAAPFSGGLISSRSLDELIAPFIDAELIKAVAAEHARGRRLLVTTTDLDRQEPSVWDMGAIASHGGEAALNLFRDVLVASASLPGIFSPRRIITEHEGQRYEEMHVDGGVASPLFLMPTALMQWQNLGRRLKGGRVHVLINTVLDPDPRTTPPNIAAVLTRSFEAMLRFSYRQALSTAITLCAARGIPLKLASIPPSAERGHAMNFETAAMARLFEAGRQRAASGELWTTAVAPTGFERWKDSLLK</sequence>
<dbReference type="SUPFAM" id="SSF52151">
    <property type="entry name" value="FabD/lysophospholipase-like"/>
    <property type="match status" value="1"/>
</dbReference>
<feature type="active site" description="Nucleophile" evidence="2">
    <location>
        <position position="106"/>
    </location>
</feature>
<dbReference type="Pfam" id="PF01734">
    <property type="entry name" value="Patatin"/>
    <property type="match status" value="1"/>
</dbReference>
<reference evidence="4 5" key="1">
    <citation type="journal article" date="2019" name="Int. J. Syst. Evol. Microbiol.">
        <title>The Global Catalogue of Microorganisms (GCM) 10K type strain sequencing project: providing services to taxonomists for standard genome sequencing and annotation.</title>
        <authorList>
            <consortium name="The Broad Institute Genomics Platform"/>
            <consortium name="The Broad Institute Genome Sequencing Center for Infectious Disease"/>
            <person name="Wu L."/>
            <person name="Ma J."/>
        </authorList>
    </citation>
    <scope>NUCLEOTIDE SEQUENCE [LARGE SCALE GENOMIC DNA]</scope>
    <source>
        <strain evidence="4 5">JCM 13476</strain>
    </source>
</reference>
<comment type="caution">
    <text evidence="4">The sequence shown here is derived from an EMBL/GenBank/DDBJ whole genome shotgun (WGS) entry which is preliminary data.</text>
</comment>
<dbReference type="InterPro" id="IPR002641">
    <property type="entry name" value="PNPLA_dom"/>
</dbReference>
<evidence type="ECO:0000313" key="5">
    <source>
        <dbReference type="Proteomes" id="UP001500791"/>
    </source>
</evidence>
<keyword evidence="5" id="KW-1185">Reference proteome</keyword>
<evidence type="ECO:0000259" key="3">
    <source>
        <dbReference type="PROSITE" id="PS51635"/>
    </source>
</evidence>
<feature type="active site" description="Proton acceptor" evidence="2">
    <location>
        <position position="249"/>
    </location>
</feature>
<dbReference type="EMBL" id="BAAAEJ010000003">
    <property type="protein sequence ID" value="GAA0384018.1"/>
    <property type="molecule type" value="Genomic_DNA"/>
</dbReference>
<protein>
    <submittedName>
        <fullName evidence="4">Patatin-like phospholipase family protein</fullName>
    </submittedName>
</protein>
<dbReference type="RefSeq" id="WP_167174672.1">
    <property type="nucleotide sequence ID" value="NZ_BAAAEJ010000003.1"/>
</dbReference>
<dbReference type="InterPro" id="IPR016035">
    <property type="entry name" value="Acyl_Trfase/lysoPLipase"/>
</dbReference>
<feature type="short sequence motif" description="DGA/G" evidence="2">
    <location>
        <begin position="249"/>
        <end position="251"/>
    </location>
</feature>